<evidence type="ECO:0000256" key="8">
    <source>
        <dbReference type="ARBA" id="ARBA00024647"/>
    </source>
</evidence>
<dbReference type="PROSITE" id="PS00486">
    <property type="entry name" value="DNA_MISMATCH_REPAIR_2"/>
    <property type="match status" value="1"/>
</dbReference>
<reference evidence="12 13" key="1">
    <citation type="submission" date="2020-11" db="EMBL/GenBank/DDBJ databases">
        <title>Description of Pontivivens ytuae sp. nov. isolated from deep sea sediment of Mariana Trench.</title>
        <authorList>
            <person name="Wang Z."/>
            <person name="Sun Q.-L."/>
            <person name="Xu X.-D."/>
            <person name="Tang Y.-Z."/>
            <person name="Zhang J."/>
        </authorList>
    </citation>
    <scope>NUCLEOTIDE SEQUENCE [LARGE SCALE GENOMIC DNA]</scope>
    <source>
        <strain evidence="12 13">MT2928</strain>
    </source>
</reference>
<evidence type="ECO:0000256" key="10">
    <source>
        <dbReference type="RuleBase" id="RU003756"/>
    </source>
</evidence>
<dbReference type="GO" id="GO:0030983">
    <property type="term" value="F:mismatched DNA binding"/>
    <property type="evidence" value="ECO:0007669"/>
    <property type="project" value="InterPro"/>
</dbReference>
<accession>A0A7S9LV86</accession>
<evidence type="ECO:0000313" key="12">
    <source>
        <dbReference type="EMBL" id="QPH55874.1"/>
    </source>
</evidence>
<evidence type="ECO:0000256" key="1">
    <source>
        <dbReference type="ARBA" id="ARBA00006271"/>
    </source>
</evidence>
<dbReference type="AlphaFoldDB" id="A0A7S9LV86"/>
<dbReference type="InterPro" id="IPR007861">
    <property type="entry name" value="DNA_mismatch_repair_MutS_clamp"/>
</dbReference>
<dbReference type="Gene3D" id="3.40.1170.10">
    <property type="entry name" value="DNA repair protein MutS, domain I"/>
    <property type="match status" value="1"/>
</dbReference>
<sequence>MADGATPMMAQYLEIKTQYPDALLFYRMGDFYELFFDDAKAASAALDIALTKRGKHAGEDIAMCGVPHHAAEGYLLTLIRKGFRVAVCEQMESPAEAKKRGYKAVVRREVVRLVTPGTLTEDTLLDARRNNFLAAFAEVRGAGGYAWLDMSTGEFHVALCPRVMLGPMLARTAPREVLLADEDAREAVEESGATVTPLAPASFDSQAAEGRLAELYGVKSLEGFGTFTRAELSAMGALIDYVEITQKGQMPLVRRPMQEVQGAAMQIDAATRRNLELTHALSGGRDGGLLAAIDRTVTGPGARLLETRLCAPSTDLGTITARLDAVSLFVEDRRLACDLREALRRAPDMDRALNRLALDRGGPRDLAALRDGLTQAEGSATLLDRAAETPELVETAAARLRGHDEVLGLLDSSLVAEPPLLARDGGFVAEGIDVDLDEARTLRDEGRSVIAAMQARYAELSGISALKVKHNNVLGYFIETTATHADKMMSEPLSETFIHRQTTANAVRFTTVELSEIETKILNAGARAVELELAIFARLRDAVLEAATSINDAARALAELDVGAGLAEIAVEGDWTRPKLDASRAFAITAGRHPVVEQALRRQGAETFIPNDCELSAEGDAARIVLLTGPNMAGKSTWLRQNAIIALLAQIGAYVPAEAAHVGVVDQLFSRVGAADDLARGRSTFMVEMVETAAILNQAGERALVILDEIGRGTATYDGLSIAWATLEHLHDGNRCRALFATHYHEMTALAGKLDGVSNATVAVREWEGDVIFLHEVRAGAADRSYGVQVAKLAGLPAAVVERARVVLDALEEGERDRGGKAQTLIDDLPLFSVPATPAPAARAEASELEKKLRDVLPDTLTPRAALDLIYELKDLVRGD</sequence>
<dbReference type="InterPro" id="IPR007860">
    <property type="entry name" value="DNA_mmatch_repair_MutS_con_dom"/>
</dbReference>
<dbReference type="RefSeq" id="WP_196105136.1">
    <property type="nucleotide sequence ID" value="NZ_CP064942.1"/>
</dbReference>
<dbReference type="InterPro" id="IPR027417">
    <property type="entry name" value="P-loop_NTPase"/>
</dbReference>
<dbReference type="Gene3D" id="3.30.420.110">
    <property type="entry name" value="MutS, connector domain"/>
    <property type="match status" value="1"/>
</dbReference>
<dbReference type="GO" id="GO:0140664">
    <property type="term" value="F:ATP-dependent DNA damage sensor activity"/>
    <property type="evidence" value="ECO:0007669"/>
    <property type="project" value="InterPro"/>
</dbReference>
<protein>
    <recommendedName>
        <fullName evidence="2 9">DNA mismatch repair protein MutS</fullName>
    </recommendedName>
</protein>
<evidence type="ECO:0000256" key="9">
    <source>
        <dbReference type="HAMAP-Rule" id="MF_00096"/>
    </source>
</evidence>
<dbReference type="Gene3D" id="3.40.50.300">
    <property type="entry name" value="P-loop containing nucleotide triphosphate hydrolases"/>
    <property type="match status" value="1"/>
</dbReference>
<dbReference type="Pfam" id="PF05188">
    <property type="entry name" value="MutS_II"/>
    <property type="match status" value="1"/>
</dbReference>
<dbReference type="HAMAP" id="MF_00096">
    <property type="entry name" value="MutS"/>
    <property type="match status" value="1"/>
</dbReference>
<dbReference type="SMART" id="SM00534">
    <property type="entry name" value="MUTSac"/>
    <property type="match status" value="1"/>
</dbReference>
<evidence type="ECO:0000256" key="6">
    <source>
        <dbReference type="ARBA" id="ARBA00023125"/>
    </source>
</evidence>
<dbReference type="Proteomes" id="UP000594800">
    <property type="component" value="Chromosome"/>
</dbReference>
<evidence type="ECO:0000256" key="4">
    <source>
        <dbReference type="ARBA" id="ARBA00022763"/>
    </source>
</evidence>
<dbReference type="Gene3D" id="6.10.140.430">
    <property type="match status" value="1"/>
</dbReference>
<evidence type="ECO:0000259" key="11">
    <source>
        <dbReference type="PROSITE" id="PS00486"/>
    </source>
</evidence>
<dbReference type="KEGG" id="poz:I0K15_09185"/>
<dbReference type="GO" id="GO:0005829">
    <property type="term" value="C:cytosol"/>
    <property type="evidence" value="ECO:0007669"/>
    <property type="project" value="TreeGrafter"/>
</dbReference>
<dbReference type="Pfam" id="PF00488">
    <property type="entry name" value="MutS_V"/>
    <property type="match status" value="1"/>
</dbReference>
<comment type="similarity">
    <text evidence="1 9 10">Belongs to the DNA mismatch repair MutS family.</text>
</comment>
<keyword evidence="4 9" id="KW-0227">DNA damage</keyword>
<evidence type="ECO:0000256" key="2">
    <source>
        <dbReference type="ARBA" id="ARBA00021982"/>
    </source>
</evidence>
<dbReference type="FunFam" id="3.40.1170.10:FF:000001">
    <property type="entry name" value="DNA mismatch repair protein MutS"/>
    <property type="match status" value="1"/>
</dbReference>
<evidence type="ECO:0000313" key="13">
    <source>
        <dbReference type="Proteomes" id="UP000594800"/>
    </source>
</evidence>
<dbReference type="SUPFAM" id="SSF53150">
    <property type="entry name" value="DNA repair protein MutS, domain II"/>
    <property type="match status" value="1"/>
</dbReference>
<dbReference type="SUPFAM" id="SSF55271">
    <property type="entry name" value="DNA repair protein MutS, domain I"/>
    <property type="match status" value="1"/>
</dbReference>
<evidence type="ECO:0000256" key="5">
    <source>
        <dbReference type="ARBA" id="ARBA00022840"/>
    </source>
</evidence>
<dbReference type="InterPro" id="IPR007696">
    <property type="entry name" value="DNA_mismatch_repair_MutS_core"/>
</dbReference>
<feature type="domain" description="DNA mismatch repair proteins mutS family" evidence="11">
    <location>
        <begin position="703"/>
        <end position="719"/>
    </location>
</feature>
<organism evidence="12 13">
    <name type="scientific">Pontivivens ytuae</name>
    <dbReference type="NCBI Taxonomy" id="2789856"/>
    <lineage>
        <taxon>Bacteria</taxon>
        <taxon>Pseudomonadati</taxon>
        <taxon>Pseudomonadota</taxon>
        <taxon>Alphaproteobacteria</taxon>
        <taxon>Rhodobacterales</taxon>
        <taxon>Paracoccaceae</taxon>
        <taxon>Pontivivens</taxon>
    </lineage>
</organism>
<dbReference type="SUPFAM" id="SSF48334">
    <property type="entry name" value="DNA repair protein MutS, domain III"/>
    <property type="match status" value="1"/>
</dbReference>
<dbReference type="GO" id="GO:0003684">
    <property type="term" value="F:damaged DNA binding"/>
    <property type="evidence" value="ECO:0007669"/>
    <property type="project" value="UniProtKB-UniRule"/>
</dbReference>
<dbReference type="NCBIfam" id="TIGR01070">
    <property type="entry name" value="mutS1"/>
    <property type="match status" value="1"/>
</dbReference>
<dbReference type="NCBIfam" id="NF003810">
    <property type="entry name" value="PRK05399.1"/>
    <property type="match status" value="1"/>
</dbReference>
<name>A0A7S9LV86_9RHOB</name>
<dbReference type="PANTHER" id="PTHR11361">
    <property type="entry name" value="DNA MISMATCH REPAIR PROTEIN MUTS FAMILY MEMBER"/>
    <property type="match status" value="1"/>
</dbReference>
<dbReference type="EMBL" id="CP064942">
    <property type="protein sequence ID" value="QPH55874.1"/>
    <property type="molecule type" value="Genomic_DNA"/>
</dbReference>
<comment type="function">
    <text evidence="8 9">This protein is involved in the repair of mismatches in DNA. It is possible that it carries out the mismatch recognition step. This protein has a weak ATPase activity.</text>
</comment>
<keyword evidence="7 9" id="KW-0234">DNA repair</keyword>
<gene>
    <name evidence="9 12" type="primary">mutS</name>
    <name evidence="12" type="ORF">I0K15_09185</name>
</gene>
<dbReference type="InterPro" id="IPR000432">
    <property type="entry name" value="DNA_mismatch_repair_MutS_C"/>
</dbReference>
<dbReference type="GO" id="GO:0005524">
    <property type="term" value="F:ATP binding"/>
    <property type="evidence" value="ECO:0007669"/>
    <property type="project" value="UniProtKB-UniRule"/>
</dbReference>
<dbReference type="InterPro" id="IPR017261">
    <property type="entry name" value="DNA_mismatch_repair_MutS/MSH"/>
</dbReference>
<keyword evidence="5 9" id="KW-0067">ATP-binding</keyword>
<dbReference type="Pfam" id="PF05190">
    <property type="entry name" value="MutS_IV"/>
    <property type="match status" value="1"/>
</dbReference>
<dbReference type="InterPro" id="IPR045076">
    <property type="entry name" value="MutS"/>
</dbReference>
<dbReference type="SMART" id="SM00533">
    <property type="entry name" value="MUTSd"/>
    <property type="match status" value="1"/>
</dbReference>
<keyword evidence="13" id="KW-1185">Reference proteome</keyword>
<dbReference type="Pfam" id="PF05192">
    <property type="entry name" value="MutS_III"/>
    <property type="match status" value="1"/>
</dbReference>
<dbReference type="PIRSF" id="PIRSF037677">
    <property type="entry name" value="DNA_mis_repair_Msh6"/>
    <property type="match status" value="1"/>
</dbReference>
<keyword evidence="6 9" id="KW-0238">DNA-binding</keyword>
<dbReference type="GO" id="GO:0006298">
    <property type="term" value="P:mismatch repair"/>
    <property type="evidence" value="ECO:0007669"/>
    <property type="project" value="UniProtKB-UniRule"/>
</dbReference>
<dbReference type="SUPFAM" id="SSF52540">
    <property type="entry name" value="P-loop containing nucleoside triphosphate hydrolases"/>
    <property type="match status" value="1"/>
</dbReference>
<keyword evidence="3 9" id="KW-0547">Nucleotide-binding</keyword>
<feature type="binding site" evidence="9">
    <location>
        <begin position="629"/>
        <end position="636"/>
    </location>
    <ligand>
        <name>ATP</name>
        <dbReference type="ChEBI" id="CHEBI:30616"/>
    </ligand>
</feature>
<dbReference type="PANTHER" id="PTHR11361:SF34">
    <property type="entry name" value="DNA MISMATCH REPAIR PROTEIN MSH1, MITOCHONDRIAL"/>
    <property type="match status" value="1"/>
</dbReference>
<evidence type="ECO:0000256" key="3">
    <source>
        <dbReference type="ARBA" id="ARBA00022741"/>
    </source>
</evidence>
<dbReference type="Pfam" id="PF01624">
    <property type="entry name" value="MutS_I"/>
    <property type="match status" value="1"/>
</dbReference>
<proteinExistence type="inferred from homology"/>
<dbReference type="InterPro" id="IPR036187">
    <property type="entry name" value="DNA_mismatch_repair_MutS_sf"/>
</dbReference>
<evidence type="ECO:0000256" key="7">
    <source>
        <dbReference type="ARBA" id="ARBA00023204"/>
    </source>
</evidence>
<dbReference type="Gene3D" id="1.10.1420.10">
    <property type="match status" value="2"/>
</dbReference>
<dbReference type="InterPro" id="IPR007695">
    <property type="entry name" value="DNA_mismatch_repair_MutS-lik_N"/>
</dbReference>
<dbReference type="InterPro" id="IPR005748">
    <property type="entry name" value="DNA_mismatch_repair_MutS"/>
</dbReference>
<dbReference type="InterPro" id="IPR016151">
    <property type="entry name" value="DNA_mismatch_repair_MutS_N"/>
</dbReference>
<dbReference type="CDD" id="cd03284">
    <property type="entry name" value="ABC_MutS1"/>
    <property type="match status" value="1"/>
</dbReference>
<dbReference type="InterPro" id="IPR036678">
    <property type="entry name" value="MutS_con_dom_sf"/>
</dbReference>